<feature type="domain" description="MobA/VirD2-like nuclease" evidence="2">
    <location>
        <begin position="19"/>
        <end position="153"/>
    </location>
</feature>
<accession>A0A0M2KER2</accession>
<gene>
    <name evidence="3" type="ORF">SY86_21570</name>
</gene>
<organism evidence="3 4">
    <name type="scientific">Erwinia tracheiphila</name>
    <dbReference type="NCBI Taxonomy" id="65700"/>
    <lineage>
        <taxon>Bacteria</taxon>
        <taxon>Pseudomonadati</taxon>
        <taxon>Pseudomonadota</taxon>
        <taxon>Gammaproteobacteria</taxon>
        <taxon>Enterobacterales</taxon>
        <taxon>Erwiniaceae</taxon>
        <taxon>Erwinia</taxon>
    </lineage>
</organism>
<dbReference type="AlphaFoldDB" id="A0A0M2KER2"/>
<dbReference type="RefSeq" id="WP_016190482.1">
    <property type="nucleotide sequence ID" value="NZ_CP089932.1"/>
</dbReference>
<dbReference type="STRING" id="65700.SY86_21570"/>
<dbReference type="Proteomes" id="UP000033924">
    <property type="component" value="Unassembled WGS sequence"/>
</dbReference>
<evidence type="ECO:0000313" key="4">
    <source>
        <dbReference type="Proteomes" id="UP000033924"/>
    </source>
</evidence>
<dbReference type="EMBL" id="JXNU01000003">
    <property type="protein sequence ID" value="KKF37409.1"/>
    <property type="molecule type" value="Genomic_DNA"/>
</dbReference>
<evidence type="ECO:0000259" key="2">
    <source>
        <dbReference type="Pfam" id="PF03432"/>
    </source>
</evidence>
<keyword evidence="4" id="KW-1185">Reference proteome</keyword>
<name>A0A0M2KER2_9GAMM</name>
<dbReference type="PATRIC" id="fig|65700.7.peg.5368"/>
<reference evidence="3 4" key="1">
    <citation type="submission" date="2015-01" db="EMBL/GenBank/DDBJ databases">
        <title>Erwinia tracheiphila.</title>
        <authorList>
            <person name="Shapiro L.R."/>
        </authorList>
    </citation>
    <scope>NUCLEOTIDE SEQUENCE [LARGE SCALE GENOMIC DNA]</scope>
    <source>
        <strain evidence="3 4">BuffGH</strain>
    </source>
</reference>
<feature type="region of interest" description="Disordered" evidence="1">
    <location>
        <begin position="376"/>
        <end position="395"/>
    </location>
</feature>
<evidence type="ECO:0000313" key="3">
    <source>
        <dbReference type="EMBL" id="KKF37409.1"/>
    </source>
</evidence>
<comment type="caution">
    <text evidence="3">The sequence shown here is derived from an EMBL/GenBank/DDBJ whole genome shotgun (WGS) entry which is preliminary data.</text>
</comment>
<dbReference type="Pfam" id="PF03432">
    <property type="entry name" value="Relaxase"/>
    <property type="match status" value="1"/>
</dbReference>
<feature type="compositionally biased region" description="Basic and acidic residues" evidence="1">
    <location>
        <begin position="178"/>
        <end position="188"/>
    </location>
</feature>
<evidence type="ECO:0000256" key="1">
    <source>
        <dbReference type="SAM" id="MobiDB-lite"/>
    </source>
</evidence>
<protein>
    <submittedName>
        <fullName evidence="3">Relaxase</fullName>
    </submittedName>
</protein>
<proteinExistence type="predicted"/>
<sequence length="395" mass="43945">MKGMQKIRRGKIFAGVVLYALRPGSHHKKDPIVIGGNITIVGNAAKDLIAEFDSTKQLRPDVQKAVWHNSLRLPKGESLTAKQWAEIADDYMSRMGFSETHLRCYVLHDDEDGQHIHIIASRVSLDAGKLYLGRNENLASTRIIQQLERDYNLTRTKGPGAKASTSSLSSKPKRKKSRNEAMLEERTGEPCPKSIIQRAIDSITLNPIAIDDFVEKLNSMGITAKCNVASTGKMNGFSFECKGVVFKASQLGKKYSWKNLEPMISMNSSSHIGEERPVIPVPDTSRSNEAAISIVEDYPDDKVSPEIRVPLPRPDTAPTKPTSMTMRWIATIPYLVSVVSALKTMRIPFLKAFNGPRKFFSMSTIHLSLKSLKQAKTDSLEPKSSHHKAHNPLFP</sequence>
<dbReference type="InterPro" id="IPR005094">
    <property type="entry name" value="Endonuclease_MobA/VirD2"/>
</dbReference>
<feature type="region of interest" description="Disordered" evidence="1">
    <location>
        <begin position="154"/>
        <end position="188"/>
    </location>
</feature>
<feature type="compositionally biased region" description="Basic residues" evidence="1">
    <location>
        <begin position="385"/>
        <end position="395"/>
    </location>
</feature>